<dbReference type="Proteomes" id="UP000254235">
    <property type="component" value="Unassembled WGS sequence"/>
</dbReference>
<dbReference type="InterPro" id="IPR019734">
    <property type="entry name" value="TPR_rpt"/>
</dbReference>
<dbReference type="RefSeq" id="WP_025001248.1">
    <property type="nucleotide sequence ID" value="NZ_CAUTFH010000021.1"/>
</dbReference>
<proteinExistence type="predicted"/>
<dbReference type="EMBL" id="UGTP01000001">
    <property type="protein sequence ID" value="SUC11314.1"/>
    <property type="molecule type" value="Genomic_DNA"/>
</dbReference>
<feature type="repeat" description="TPR" evidence="1">
    <location>
        <begin position="158"/>
        <end position="191"/>
    </location>
</feature>
<protein>
    <submittedName>
        <fullName evidence="2">Tetratricopeptide repeat</fullName>
    </submittedName>
</protein>
<evidence type="ECO:0000256" key="1">
    <source>
        <dbReference type="PROSITE-ProRule" id="PRU00339"/>
    </source>
</evidence>
<evidence type="ECO:0000313" key="3">
    <source>
        <dbReference type="Proteomes" id="UP000254235"/>
    </source>
</evidence>
<dbReference type="AlphaFoldDB" id="A0A379EYY6"/>
<sequence length="289" mass="33807">MAVLEQELFDKVIEYGKEAITKYNDGKYDDAFALAEQGWAQFPTPVEGWNQAYNYAKSFFGKALGHQNFDEAKKWLNRLIDNNNNLHLSDEEVRFLMGQYCYEKKDKKQAFKHWDILVKETGLRYFTNAKPEYLEFYKNYKDTEDDTEELSSELNETINKLLDEGDELVERGKYKEAIAYYEEAMNRLPEPKEEWGLFDTIAVCIGDSYYEMGEYIVADRFYSMSLTRGSGIENPYVWYVKGRNLIKLGNKEEGVDALMRAYMLDGNKVFNTDKGEFLSYIEPYIGAEN</sequence>
<dbReference type="PROSITE" id="PS50005">
    <property type="entry name" value="TPR"/>
    <property type="match status" value="1"/>
</dbReference>
<evidence type="ECO:0000313" key="2">
    <source>
        <dbReference type="EMBL" id="SUC11314.1"/>
    </source>
</evidence>
<reference evidence="2 3" key="1">
    <citation type="submission" date="2018-06" db="EMBL/GenBank/DDBJ databases">
        <authorList>
            <consortium name="Pathogen Informatics"/>
            <person name="Doyle S."/>
        </authorList>
    </citation>
    <scope>NUCLEOTIDE SEQUENCE [LARGE SCALE GENOMIC DNA]</scope>
    <source>
        <strain evidence="2 3">NCTC13043</strain>
    </source>
</reference>
<organism evidence="2 3">
    <name type="scientific">Prevotella pallens</name>
    <dbReference type="NCBI Taxonomy" id="60133"/>
    <lineage>
        <taxon>Bacteria</taxon>
        <taxon>Pseudomonadati</taxon>
        <taxon>Bacteroidota</taxon>
        <taxon>Bacteroidia</taxon>
        <taxon>Bacteroidales</taxon>
        <taxon>Prevotellaceae</taxon>
        <taxon>Prevotella</taxon>
    </lineage>
</organism>
<dbReference type="SUPFAM" id="SSF48452">
    <property type="entry name" value="TPR-like"/>
    <property type="match status" value="2"/>
</dbReference>
<dbReference type="GeneID" id="78569905"/>
<name>A0A379EYY6_9BACT</name>
<accession>A0A379EYY6</accession>
<keyword evidence="1" id="KW-0802">TPR repeat</keyword>
<gene>
    <name evidence="2" type="ORF">NCTC13043_00157</name>
</gene>
<dbReference type="Gene3D" id="1.25.40.10">
    <property type="entry name" value="Tetratricopeptide repeat domain"/>
    <property type="match status" value="2"/>
</dbReference>
<dbReference type="OrthoDB" id="1551390at2"/>
<dbReference type="InterPro" id="IPR011990">
    <property type="entry name" value="TPR-like_helical_dom_sf"/>
</dbReference>
<dbReference type="SMART" id="SM00028">
    <property type="entry name" value="TPR"/>
    <property type="match status" value="2"/>
</dbReference>
<dbReference type="Pfam" id="PF13181">
    <property type="entry name" value="TPR_8"/>
    <property type="match status" value="2"/>
</dbReference>